<dbReference type="Pfam" id="PF05958">
    <property type="entry name" value="tRNA_U5-meth_tr"/>
    <property type="match status" value="1"/>
</dbReference>
<evidence type="ECO:0000313" key="7">
    <source>
        <dbReference type="EMBL" id="PIZ15936.1"/>
    </source>
</evidence>
<evidence type="ECO:0000256" key="3">
    <source>
        <dbReference type="ARBA" id="ARBA00022691"/>
    </source>
</evidence>
<dbReference type="PANTHER" id="PTHR11061">
    <property type="entry name" value="RNA M5U METHYLTRANSFERASE"/>
    <property type="match status" value="1"/>
</dbReference>
<comment type="caution">
    <text evidence="7">The sequence shown here is derived from an EMBL/GenBank/DDBJ whole genome shotgun (WGS) entry which is preliminary data.</text>
</comment>
<dbReference type="InterPro" id="IPR030390">
    <property type="entry name" value="MeTrfase_TrmA_AS"/>
</dbReference>
<dbReference type="PROSITE" id="PS01230">
    <property type="entry name" value="TRMA_1"/>
    <property type="match status" value="1"/>
</dbReference>
<keyword evidence="2 4" id="KW-0808">Transferase</keyword>
<dbReference type="InterPro" id="IPR012340">
    <property type="entry name" value="NA-bd_OB-fold"/>
</dbReference>
<evidence type="ECO:0000256" key="5">
    <source>
        <dbReference type="PROSITE-ProRule" id="PRU10015"/>
    </source>
</evidence>
<evidence type="ECO:0000256" key="4">
    <source>
        <dbReference type="PROSITE-ProRule" id="PRU01024"/>
    </source>
</evidence>
<feature type="active site" evidence="5">
    <location>
        <position position="425"/>
    </location>
</feature>
<keyword evidence="1 4" id="KW-0489">Methyltransferase</keyword>
<feature type="active site" description="Nucleophile" evidence="4">
    <location>
        <position position="425"/>
    </location>
</feature>
<comment type="similarity">
    <text evidence="4">Belongs to the class I-like SAM-binding methyltransferase superfamily. RNA M5U methyltransferase family.</text>
</comment>
<feature type="binding site" evidence="4">
    <location>
        <position position="300"/>
    </location>
    <ligand>
        <name>S-adenosyl-L-methionine</name>
        <dbReference type="ChEBI" id="CHEBI:59789"/>
    </ligand>
</feature>
<dbReference type="PROSITE" id="PS51687">
    <property type="entry name" value="SAM_MT_RNA_M5U"/>
    <property type="match status" value="1"/>
</dbReference>
<dbReference type="SUPFAM" id="SSF53335">
    <property type="entry name" value="S-adenosyl-L-methionine-dependent methyltransferases"/>
    <property type="match status" value="1"/>
</dbReference>
<protein>
    <submittedName>
        <fullName evidence="7">23S rRNA (Uracil(1939)-C(5))-methyltransferase RlmD</fullName>
    </submittedName>
</protein>
<dbReference type="FunFam" id="2.40.50.1070:FF:000003">
    <property type="entry name" value="23S rRNA (Uracil-5-)-methyltransferase RumA"/>
    <property type="match status" value="1"/>
</dbReference>
<feature type="binding site" evidence="4">
    <location>
        <position position="398"/>
    </location>
    <ligand>
        <name>S-adenosyl-L-methionine</name>
        <dbReference type="ChEBI" id="CHEBI:59789"/>
    </ligand>
</feature>
<organism evidence="7 8">
    <name type="scientific">Candidatus Desantisbacteria bacterium CG_4_10_14_0_8_um_filter_39_17</name>
    <dbReference type="NCBI Taxonomy" id="1974542"/>
    <lineage>
        <taxon>Bacteria</taxon>
        <taxon>Candidatus Desantisiibacteriota</taxon>
    </lineage>
</organism>
<dbReference type="SUPFAM" id="SSF50249">
    <property type="entry name" value="Nucleic acid-binding proteins"/>
    <property type="match status" value="1"/>
</dbReference>
<proteinExistence type="inferred from homology"/>
<evidence type="ECO:0000256" key="2">
    <source>
        <dbReference type="ARBA" id="ARBA00022679"/>
    </source>
</evidence>
<gene>
    <name evidence="7" type="ORF">COY51_03950</name>
</gene>
<dbReference type="CDD" id="cd02440">
    <property type="entry name" value="AdoMet_MTases"/>
    <property type="match status" value="1"/>
</dbReference>
<evidence type="ECO:0000256" key="1">
    <source>
        <dbReference type="ARBA" id="ARBA00022603"/>
    </source>
</evidence>
<evidence type="ECO:0000313" key="8">
    <source>
        <dbReference type="Proteomes" id="UP000234145"/>
    </source>
</evidence>
<dbReference type="PROSITE" id="PS50926">
    <property type="entry name" value="TRAM"/>
    <property type="match status" value="1"/>
</dbReference>
<dbReference type="AlphaFoldDB" id="A0A2H9PB76"/>
<feature type="binding site" evidence="4">
    <location>
        <position position="350"/>
    </location>
    <ligand>
        <name>S-adenosyl-L-methionine</name>
        <dbReference type="ChEBI" id="CHEBI:59789"/>
    </ligand>
</feature>
<sequence length="469" mass="52979">MQRGPQKVNYGDTIILKIEKFDSTGKGVAKPEGFVIFVAGGIPGQKLKVRIDKKKHNYAEGSIVEVLEKSPIETNPLCSVFPKCGGCAWQTIPYEEQGRIKEELVKEMLAHIGKLETPLLPILLSPQYIYYRNKMEFSFGLDEKNEPIVGMHERGFFSRIVEIKDCILLSPESNKILLFFSQFARNFNLSVYNPKTHLGLLRHLIIREGKNTGERMVNLVTTSHPSPPTTWVSWTDDLVHQFSTFLQRENIEVHSLLHTINDRVSDIAVGEKTNVMKGRSYITERIDNLLFKISPYSFFQTNSSATAILYKKISELVVPQKEMSIIDLYCGTGGIGIYLAKEAQIVIGVDSFPQAIKDAKENAKLNDITNTGFYTAEIKNFISEMVKRKDGVDVMILDPPREGLNPKIIKGISLIRPKKIIYVSCNPATMVRDLAMLGKFNFKINNIQPIDLFPHTPHIECIADLTPFT</sequence>
<feature type="binding site" evidence="4">
    <location>
        <position position="329"/>
    </location>
    <ligand>
        <name>S-adenosyl-L-methionine</name>
        <dbReference type="ChEBI" id="CHEBI:59789"/>
    </ligand>
</feature>
<dbReference type="Pfam" id="PF01938">
    <property type="entry name" value="TRAM"/>
    <property type="match status" value="1"/>
</dbReference>
<evidence type="ECO:0000259" key="6">
    <source>
        <dbReference type="PROSITE" id="PS50926"/>
    </source>
</evidence>
<dbReference type="Gene3D" id="3.40.50.150">
    <property type="entry name" value="Vaccinia Virus protein VP39"/>
    <property type="match status" value="1"/>
</dbReference>
<dbReference type="EMBL" id="PFMS01000066">
    <property type="protein sequence ID" value="PIZ15936.1"/>
    <property type="molecule type" value="Genomic_DNA"/>
</dbReference>
<dbReference type="InterPro" id="IPR029063">
    <property type="entry name" value="SAM-dependent_MTases_sf"/>
</dbReference>
<dbReference type="Gene3D" id="2.40.50.140">
    <property type="entry name" value="Nucleic acid-binding proteins"/>
    <property type="match status" value="1"/>
</dbReference>
<dbReference type="PROSITE" id="PS01231">
    <property type="entry name" value="TRMA_2"/>
    <property type="match status" value="1"/>
</dbReference>
<reference evidence="8" key="1">
    <citation type="submission" date="2017-09" db="EMBL/GenBank/DDBJ databases">
        <title>Depth-based differentiation of microbial function through sediment-hosted aquifers and enrichment of novel symbionts in the deep terrestrial subsurface.</title>
        <authorList>
            <person name="Probst A.J."/>
            <person name="Ladd B."/>
            <person name="Jarett J.K."/>
            <person name="Geller-Mcgrath D.E."/>
            <person name="Sieber C.M.K."/>
            <person name="Emerson J.B."/>
            <person name="Anantharaman K."/>
            <person name="Thomas B.C."/>
            <person name="Malmstrom R."/>
            <person name="Stieglmeier M."/>
            <person name="Klingl A."/>
            <person name="Woyke T."/>
            <person name="Ryan C.M."/>
            <person name="Banfield J.F."/>
        </authorList>
    </citation>
    <scope>NUCLEOTIDE SEQUENCE [LARGE SCALE GENOMIC DNA]</scope>
</reference>
<dbReference type="GO" id="GO:0001510">
    <property type="term" value="P:RNA methylation"/>
    <property type="evidence" value="ECO:0007669"/>
    <property type="project" value="UniProtKB-ARBA"/>
</dbReference>
<dbReference type="GO" id="GO:0008173">
    <property type="term" value="F:RNA methyltransferase activity"/>
    <property type="evidence" value="ECO:0007669"/>
    <property type="project" value="InterPro"/>
</dbReference>
<dbReference type="GO" id="GO:0008757">
    <property type="term" value="F:S-adenosylmethionine-dependent methyltransferase activity"/>
    <property type="evidence" value="ECO:0007669"/>
    <property type="project" value="UniProtKB-ARBA"/>
</dbReference>
<accession>A0A2H9PB76</accession>
<dbReference type="PANTHER" id="PTHR11061:SF30">
    <property type="entry name" value="TRNA (URACIL(54)-C(5))-METHYLTRANSFERASE"/>
    <property type="match status" value="1"/>
</dbReference>
<dbReference type="InterPro" id="IPR002792">
    <property type="entry name" value="TRAM_dom"/>
</dbReference>
<dbReference type="FunFam" id="3.40.50.150:FF:000009">
    <property type="entry name" value="23S rRNA (Uracil(1939)-C(5))-methyltransferase RlmD"/>
    <property type="match status" value="1"/>
</dbReference>
<dbReference type="Proteomes" id="UP000234145">
    <property type="component" value="Unassembled WGS sequence"/>
</dbReference>
<dbReference type="Gene3D" id="2.40.50.1070">
    <property type="match status" value="1"/>
</dbReference>
<dbReference type="InterPro" id="IPR030391">
    <property type="entry name" value="MeTrfase_TrmA_CS"/>
</dbReference>
<keyword evidence="3 4" id="KW-0949">S-adenosyl-L-methionine</keyword>
<dbReference type="GO" id="GO:0006396">
    <property type="term" value="P:RNA processing"/>
    <property type="evidence" value="ECO:0007669"/>
    <property type="project" value="InterPro"/>
</dbReference>
<feature type="domain" description="TRAM" evidence="6">
    <location>
        <begin position="7"/>
        <end position="65"/>
    </location>
</feature>
<name>A0A2H9PB76_9BACT</name>
<dbReference type="NCBIfam" id="TIGR00479">
    <property type="entry name" value="rumA"/>
    <property type="match status" value="1"/>
</dbReference>
<dbReference type="InterPro" id="IPR010280">
    <property type="entry name" value="U5_MeTrfase_fam"/>
</dbReference>